<reference evidence="3" key="1">
    <citation type="journal article" date="2019" name="Int. J. Syst. Evol. Microbiol.">
        <title>The Global Catalogue of Microorganisms (GCM) 10K type strain sequencing project: providing services to taxonomists for standard genome sequencing and annotation.</title>
        <authorList>
            <consortium name="The Broad Institute Genomics Platform"/>
            <consortium name="The Broad Institute Genome Sequencing Center for Infectious Disease"/>
            <person name="Wu L."/>
            <person name="Ma J."/>
        </authorList>
    </citation>
    <scope>NUCLEOTIDE SEQUENCE [LARGE SCALE GENOMIC DNA]</scope>
    <source>
        <strain evidence="3">KCTC 32239</strain>
    </source>
</reference>
<evidence type="ECO:0000313" key="2">
    <source>
        <dbReference type="EMBL" id="GGY76555.1"/>
    </source>
</evidence>
<keyword evidence="1" id="KW-0732">Signal</keyword>
<dbReference type="Proteomes" id="UP000619761">
    <property type="component" value="Unassembled WGS sequence"/>
</dbReference>
<organism evidence="2 3">
    <name type="scientific">Cellvibrio zantedeschiae</name>
    <dbReference type="NCBI Taxonomy" id="1237077"/>
    <lineage>
        <taxon>Bacteria</taxon>
        <taxon>Pseudomonadati</taxon>
        <taxon>Pseudomonadota</taxon>
        <taxon>Gammaproteobacteria</taxon>
        <taxon>Cellvibrionales</taxon>
        <taxon>Cellvibrionaceae</taxon>
        <taxon>Cellvibrio</taxon>
    </lineage>
</organism>
<evidence type="ECO:0000256" key="1">
    <source>
        <dbReference type="SAM" id="SignalP"/>
    </source>
</evidence>
<dbReference type="RefSeq" id="WP_189418464.1">
    <property type="nucleotide sequence ID" value="NZ_BMYZ01000002.1"/>
</dbReference>
<feature type="signal peptide" evidence="1">
    <location>
        <begin position="1"/>
        <end position="25"/>
    </location>
</feature>
<name>A0ABQ3B2R7_9GAMM</name>
<dbReference type="EMBL" id="BMYZ01000002">
    <property type="protein sequence ID" value="GGY76555.1"/>
    <property type="molecule type" value="Genomic_DNA"/>
</dbReference>
<evidence type="ECO:0008006" key="4">
    <source>
        <dbReference type="Google" id="ProtNLM"/>
    </source>
</evidence>
<comment type="caution">
    <text evidence="2">The sequence shown here is derived from an EMBL/GenBank/DDBJ whole genome shotgun (WGS) entry which is preliminary data.</text>
</comment>
<keyword evidence="3" id="KW-1185">Reference proteome</keyword>
<sequence length="183" mass="20707">MLHRIFKIIFLLPLLSVSCVQNSFGATDIGNPIFPIQYDSHAIKYEKLNGDLIKKVYLENNSTVKEAWVFAKYEKGNKTYYVLNGLFKNSDGMMEEDNYGWGLLISVTAGKCEILGSPSGYESIPQITREEMEEIIKDAIKRAIEVHGDKEFRALLLVKPPENGEMTSLAKKVLSAQGFKYYP</sequence>
<dbReference type="PROSITE" id="PS51257">
    <property type="entry name" value="PROKAR_LIPOPROTEIN"/>
    <property type="match status" value="1"/>
</dbReference>
<protein>
    <recommendedName>
        <fullName evidence="4">Lipoprotein</fullName>
    </recommendedName>
</protein>
<gene>
    <name evidence="2" type="ORF">GCM10011613_21290</name>
</gene>
<accession>A0ABQ3B2R7</accession>
<evidence type="ECO:0000313" key="3">
    <source>
        <dbReference type="Proteomes" id="UP000619761"/>
    </source>
</evidence>
<feature type="chain" id="PRO_5047049751" description="Lipoprotein" evidence="1">
    <location>
        <begin position="26"/>
        <end position="183"/>
    </location>
</feature>
<proteinExistence type="predicted"/>